<evidence type="ECO:0000256" key="2">
    <source>
        <dbReference type="ARBA" id="ARBA00009183"/>
    </source>
</evidence>
<accession>A0A0D7BCZ0</accession>
<evidence type="ECO:0000256" key="6">
    <source>
        <dbReference type="ARBA" id="ARBA00023002"/>
    </source>
</evidence>
<comment type="cofactor">
    <cofactor evidence="1">
        <name>FAD</name>
        <dbReference type="ChEBI" id="CHEBI:57692"/>
    </cofactor>
</comment>
<evidence type="ECO:0000256" key="3">
    <source>
        <dbReference type="ARBA" id="ARBA00022630"/>
    </source>
</evidence>
<dbReference type="GO" id="GO:0004497">
    <property type="term" value="F:monooxygenase activity"/>
    <property type="evidence" value="ECO:0007669"/>
    <property type="project" value="TreeGrafter"/>
</dbReference>
<dbReference type="STRING" id="1314674.A0A0D7BCZ0"/>
<evidence type="ECO:0000256" key="4">
    <source>
        <dbReference type="ARBA" id="ARBA00022827"/>
    </source>
</evidence>
<keyword evidence="4" id="KW-0274">FAD</keyword>
<reference evidence="7 8" key="1">
    <citation type="journal article" date="2015" name="Fungal Genet. Biol.">
        <title>Evolution of novel wood decay mechanisms in Agaricales revealed by the genome sequences of Fistulina hepatica and Cylindrobasidium torrendii.</title>
        <authorList>
            <person name="Floudas D."/>
            <person name="Held B.W."/>
            <person name="Riley R."/>
            <person name="Nagy L.G."/>
            <person name="Koehler G."/>
            <person name="Ransdell A.S."/>
            <person name="Younus H."/>
            <person name="Chow J."/>
            <person name="Chiniquy J."/>
            <person name="Lipzen A."/>
            <person name="Tritt A."/>
            <person name="Sun H."/>
            <person name="Haridas S."/>
            <person name="LaButti K."/>
            <person name="Ohm R.A."/>
            <person name="Kues U."/>
            <person name="Blanchette R.A."/>
            <person name="Grigoriev I.V."/>
            <person name="Minto R.E."/>
            <person name="Hibbett D.S."/>
        </authorList>
    </citation>
    <scope>NUCLEOTIDE SEQUENCE [LARGE SCALE GENOMIC DNA]</scope>
    <source>
        <strain evidence="7 8">FP15055 ss-10</strain>
    </source>
</reference>
<evidence type="ECO:0000256" key="1">
    <source>
        <dbReference type="ARBA" id="ARBA00001974"/>
    </source>
</evidence>
<evidence type="ECO:0000256" key="5">
    <source>
        <dbReference type="ARBA" id="ARBA00022857"/>
    </source>
</evidence>
<dbReference type="InterPro" id="IPR050982">
    <property type="entry name" value="Auxin_biosynth/cation_transpt"/>
</dbReference>
<dbReference type="EMBL" id="KN880511">
    <property type="protein sequence ID" value="KIY68034.1"/>
    <property type="molecule type" value="Genomic_DNA"/>
</dbReference>
<dbReference type="PANTHER" id="PTHR43539:SF68">
    <property type="entry name" value="FLAVIN-BINDING MONOOXYGENASE-LIKE PROTEIN (AFU_ORTHOLOGUE AFUA_4G09220)"/>
    <property type="match status" value="1"/>
</dbReference>
<dbReference type="OrthoDB" id="74360at2759"/>
<name>A0A0D7BCZ0_9AGAR</name>
<dbReference type="InterPro" id="IPR032710">
    <property type="entry name" value="NTF2-like_dom_sf"/>
</dbReference>
<keyword evidence="6" id="KW-0560">Oxidoreductase</keyword>
<dbReference type="Gene3D" id="3.50.50.60">
    <property type="entry name" value="FAD/NAD(P)-binding domain"/>
    <property type="match status" value="1"/>
</dbReference>
<dbReference type="AlphaFoldDB" id="A0A0D7BCZ0"/>
<dbReference type="PANTHER" id="PTHR43539">
    <property type="entry name" value="FLAVIN-BINDING MONOOXYGENASE-LIKE PROTEIN (AFU_ORTHOLOGUE AFUA_4G09220)"/>
    <property type="match status" value="1"/>
</dbReference>
<dbReference type="SUPFAM" id="SSF51905">
    <property type="entry name" value="FAD/NAD(P)-binding domain"/>
    <property type="match status" value="2"/>
</dbReference>
<protein>
    <submittedName>
        <fullName evidence="7">FAD/NAD(P)-binding domain-containing protein</fullName>
    </submittedName>
</protein>
<keyword evidence="3" id="KW-0285">Flavoprotein</keyword>
<dbReference type="PRINTS" id="PR00411">
    <property type="entry name" value="PNDRDTASEI"/>
</dbReference>
<keyword evidence="8" id="KW-1185">Reference proteome</keyword>
<dbReference type="InterPro" id="IPR036188">
    <property type="entry name" value="FAD/NAD-bd_sf"/>
</dbReference>
<proteinExistence type="inferred from homology"/>
<dbReference type="Proteomes" id="UP000054007">
    <property type="component" value="Unassembled WGS sequence"/>
</dbReference>
<dbReference type="Gene3D" id="3.10.450.50">
    <property type="match status" value="1"/>
</dbReference>
<comment type="similarity">
    <text evidence="2">Belongs to the FMO family.</text>
</comment>
<dbReference type="GO" id="GO:0050660">
    <property type="term" value="F:flavin adenine dinucleotide binding"/>
    <property type="evidence" value="ECO:0007669"/>
    <property type="project" value="TreeGrafter"/>
</dbReference>
<keyword evidence="5" id="KW-0521">NADP</keyword>
<dbReference type="FunFam" id="3.50.50.60:FF:000023">
    <property type="entry name" value="Dimethylaniline monooxygenase [N-oxide-forming]"/>
    <property type="match status" value="1"/>
</dbReference>
<evidence type="ECO:0000313" key="8">
    <source>
        <dbReference type="Proteomes" id="UP000054007"/>
    </source>
</evidence>
<dbReference type="SUPFAM" id="SSF54427">
    <property type="entry name" value="NTF2-like"/>
    <property type="match status" value="1"/>
</dbReference>
<sequence>MTGSGVPTFEKLGIDPFPADIQVDAYQIASKWLSSFTQALSAGDTESVTALFVEGAYWRDLLALTWDFRTFVGIEKIAHFVKDRVGPNTVSAFSSPQDAALQRPYPDTAWIYFTLTFKVNNVGTASSIVRLVPQKDGVWRCHCLLTDLDELEGFPEKTGHLRNANPNHGLWESQRQKEIAFEDRDPTVLIVGAGQTGLMTAARLKYLGVDVLIVDKNERVGDNWRSRYDALCLHDTVWYDHMPYLPFPSTWPIFSPARKFAGWLEFYAEALELNVWMSTTVKKVVREEDGKWVITVQRKGTSERTLRVNHLVSASGLAATSSGNIKIPEYPGMEKFKGVMVHSYKHKRADDYIGKKVVVVGSGTSAHDICSDFYRHGVDVTMYQRGSTYVISGRGIMRILALYSEDGPPPDVADKMNASFPNALMEYVGPRQVLDVEETFDKPLLDGLRARGFKLNRGYKDSAGLLLQAWARGGGYYIGLDVGGSQLIIDGHVKLKNDSLLKEFTEHELIFEDGSKIEADVVVFSTGIGEAKDGLRNIVGDEIADKCGQVWGLDEEGEIAGVWRDLGFKGLWVTAGNLSSARYFSRHLALQIKAMEEGIFGERYALKSQHSDE</sequence>
<evidence type="ECO:0000313" key="7">
    <source>
        <dbReference type="EMBL" id="KIY68034.1"/>
    </source>
</evidence>
<organism evidence="7 8">
    <name type="scientific">Cylindrobasidium torrendii FP15055 ss-10</name>
    <dbReference type="NCBI Taxonomy" id="1314674"/>
    <lineage>
        <taxon>Eukaryota</taxon>
        <taxon>Fungi</taxon>
        <taxon>Dikarya</taxon>
        <taxon>Basidiomycota</taxon>
        <taxon>Agaricomycotina</taxon>
        <taxon>Agaricomycetes</taxon>
        <taxon>Agaricomycetidae</taxon>
        <taxon>Agaricales</taxon>
        <taxon>Marasmiineae</taxon>
        <taxon>Physalacriaceae</taxon>
        <taxon>Cylindrobasidium</taxon>
    </lineage>
</organism>
<gene>
    <name evidence="7" type="ORF">CYLTODRAFT_352043</name>
</gene>
<dbReference type="Pfam" id="PF13738">
    <property type="entry name" value="Pyr_redox_3"/>
    <property type="match status" value="1"/>
</dbReference>